<organism evidence="1 2">
    <name type="scientific">Tanacetum coccineum</name>
    <dbReference type="NCBI Taxonomy" id="301880"/>
    <lineage>
        <taxon>Eukaryota</taxon>
        <taxon>Viridiplantae</taxon>
        <taxon>Streptophyta</taxon>
        <taxon>Embryophyta</taxon>
        <taxon>Tracheophyta</taxon>
        <taxon>Spermatophyta</taxon>
        <taxon>Magnoliopsida</taxon>
        <taxon>eudicotyledons</taxon>
        <taxon>Gunneridae</taxon>
        <taxon>Pentapetalae</taxon>
        <taxon>asterids</taxon>
        <taxon>campanulids</taxon>
        <taxon>Asterales</taxon>
        <taxon>Asteraceae</taxon>
        <taxon>Asteroideae</taxon>
        <taxon>Anthemideae</taxon>
        <taxon>Anthemidinae</taxon>
        <taxon>Tanacetum</taxon>
    </lineage>
</organism>
<dbReference type="PANTHER" id="PTHR42648:SF32">
    <property type="entry name" value="RIBONUCLEASE H-LIKE DOMAIN, GAG-PRE-INTEGRASE DOMAIN PROTEIN-RELATED"/>
    <property type="match status" value="1"/>
</dbReference>
<proteinExistence type="predicted"/>
<dbReference type="Pfam" id="PF14223">
    <property type="entry name" value="Retrotran_gag_2"/>
    <property type="match status" value="1"/>
</dbReference>
<comment type="caution">
    <text evidence="1">The sequence shown here is derived from an EMBL/GenBank/DDBJ whole genome shotgun (WGS) entry which is preliminary data.</text>
</comment>
<dbReference type="Gene3D" id="3.30.420.10">
    <property type="entry name" value="Ribonuclease H-like superfamily/Ribonuclease H"/>
    <property type="match status" value="1"/>
</dbReference>
<protein>
    <submittedName>
        <fullName evidence="1">Ribonuclease H-like domain-containing protein</fullName>
    </submittedName>
</protein>
<dbReference type="PANTHER" id="PTHR42648">
    <property type="entry name" value="TRANSPOSASE, PUTATIVE-RELATED"/>
    <property type="match status" value="1"/>
</dbReference>
<dbReference type="InterPro" id="IPR039537">
    <property type="entry name" value="Retrotran_Ty1/copia-like"/>
</dbReference>
<dbReference type="InterPro" id="IPR012337">
    <property type="entry name" value="RNaseH-like_sf"/>
</dbReference>
<name>A0ABQ5EUC2_9ASTR</name>
<sequence>MELVCFDANHDIAAIKARFEGNQATKRTQKALLKQQYENFNASSSESLDSIFKRLQKLVSRLAILSLITPLEDLNVKFLRSLPSEWDTHVVVWMNKPDFFDKLWFWMICASSINNINIVNPEVSTGTTKVNTASTETSTASFSDATKIWAFFVHIQPKGSQQARSLSRTERKIIIYGSSTAVMNKTKVECKTAPKNGTFCPENQSTKESRQQKLESRRLIKGVEKKTVIPTATKKEFVKPETPVRRSVSCPNVHKHMVPRAVLMKTGLKTVNNARPVNTVREKGIKREYSVARTPQQNGVAERKNRTLIEAARTMLADILKLPITFWQKKLFLLLANVRKQGVSRVLAHLLNRRSRLIGNSIFGRMLHIFEESHDGSNLKDNGTADQQVNTQPVTKLILEEPKRISQALRDPAIGRSQCKRKLSSVQNCKKSGFCEIYLKVIEQLVQSGSTETRKMKGGLSSEIKQDLLLKNIHKKKA</sequence>
<dbReference type="InterPro" id="IPR036397">
    <property type="entry name" value="RNaseH_sf"/>
</dbReference>
<keyword evidence="2" id="KW-1185">Reference proteome</keyword>
<reference evidence="1" key="1">
    <citation type="journal article" date="2022" name="Int. J. Mol. Sci.">
        <title>Draft Genome of Tanacetum Coccineum: Genomic Comparison of Closely Related Tanacetum-Family Plants.</title>
        <authorList>
            <person name="Yamashiro T."/>
            <person name="Shiraishi A."/>
            <person name="Nakayama K."/>
            <person name="Satake H."/>
        </authorList>
    </citation>
    <scope>NUCLEOTIDE SEQUENCE</scope>
</reference>
<dbReference type="SUPFAM" id="SSF53098">
    <property type="entry name" value="Ribonuclease H-like"/>
    <property type="match status" value="1"/>
</dbReference>
<reference evidence="1" key="2">
    <citation type="submission" date="2022-01" db="EMBL/GenBank/DDBJ databases">
        <authorList>
            <person name="Yamashiro T."/>
            <person name="Shiraishi A."/>
            <person name="Satake H."/>
            <person name="Nakayama K."/>
        </authorList>
    </citation>
    <scope>NUCLEOTIDE SEQUENCE</scope>
</reference>
<evidence type="ECO:0000313" key="1">
    <source>
        <dbReference type="EMBL" id="GJT54464.1"/>
    </source>
</evidence>
<accession>A0ABQ5EUC2</accession>
<dbReference type="EMBL" id="BQNB010016674">
    <property type="protein sequence ID" value="GJT54464.1"/>
    <property type="molecule type" value="Genomic_DNA"/>
</dbReference>
<dbReference type="Proteomes" id="UP001151760">
    <property type="component" value="Unassembled WGS sequence"/>
</dbReference>
<gene>
    <name evidence="1" type="ORF">Tco_0989518</name>
</gene>
<evidence type="ECO:0000313" key="2">
    <source>
        <dbReference type="Proteomes" id="UP001151760"/>
    </source>
</evidence>